<dbReference type="InterPro" id="IPR003680">
    <property type="entry name" value="Flavodoxin_fold"/>
</dbReference>
<dbReference type="Pfam" id="PF02525">
    <property type="entry name" value="Flavodoxin_2"/>
    <property type="match status" value="1"/>
</dbReference>
<gene>
    <name evidence="3" type="ORF">GCM10023095_07730</name>
</gene>
<dbReference type="PANTHER" id="PTHR47307:SF1">
    <property type="entry name" value="GLUTATHIONE-REGULATED POTASSIUM-EFFLUX SYSTEM ANCILLARY PROTEIN KEFG"/>
    <property type="match status" value="1"/>
</dbReference>
<dbReference type="Gene3D" id="3.40.50.360">
    <property type="match status" value="1"/>
</dbReference>
<evidence type="ECO:0000256" key="1">
    <source>
        <dbReference type="ARBA" id="ARBA00023002"/>
    </source>
</evidence>
<protein>
    <submittedName>
        <fullName evidence="3">NAD(P)H-dependent oxidoreductase</fullName>
    </submittedName>
</protein>
<keyword evidence="1" id="KW-0560">Oxidoreductase</keyword>
<evidence type="ECO:0000259" key="2">
    <source>
        <dbReference type="Pfam" id="PF02525"/>
    </source>
</evidence>
<dbReference type="EMBL" id="BAABFC010000004">
    <property type="protein sequence ID" value="GAA4495066.1"/>
    <property type="molecule type" value="Genomic_DNA"/>
</dbReference>
<dbReference type="PANTHER" id="PTHR47307">
    <property type="entry name" value="GLUTATHIONE-REGULATED POTASSIUM-EFFLUX SYSTEM ANCILLARY PROTEIN KEFG"/>
    <property type="match status" value="1"/>
</dbReference>
<evidence type="ECO:0000313" key="4">
    <source>
        <dbReference type="Proteomes" id="UP001501321"/>
    </source>
</evidence>
<organism evidence="3 4">
    <name type="scientific">Pseudaeromonas paramecii</name>
    <dbReference type="NCBI Taxonomy" id="2138166"/>
    <lineage>
        <taxon>Bacteria</taxon>
        <taxon>Pseudomonadati</taxon>
        <taxon>Pseudomonadota</taxon>
        <taxon>Gammaproteobacteria</taxon>
        <taxon>Aeromonadales</taxon>
        <taxon>Aeromonadaceae</taxon>
        <taxon>Pseudaeromonas</taxon>
    </lineage>
</organism>
<evidence type="ECO:0000313" key="3">
    <source>
        <dbReference type="EMBL" id="GAA4495066.1"/>
    </source>
</evidence>
<accession>A0ABP8PZ24</accession>
<reference evidence="4" key="1">
    <citation type="journal article" date="2019" name="Int. J. Syst. Evol. Microbiol.">
        <title>The Global Catalogue of Microorganisms (GCM) 10K type strain sequencing project: providing services to taxonomists for standard genome sequencing and annotation.</title>
        <authorList>
            <consortium name="The Broad Institute Genomics Platform"/>
            <consortium name="The Broad Institute Genome Sequencing Center for Infectious Disease"/>
            <person name="Wu L."/>
            <person name="Ma J."/>
        </authorList>
    </citation>
    <scope>NUCLEOTIDE SEQUENCE [LARGE SCALE GENOMIC DNA]</scope>
    <source>
        <strain evidence="4">JCM 32226</strain>
    </source>
</reference>
<comment type="caution">
    <text evidence="3">The sequence shown here is derived from an EMBL/GenBank/DDBJ whole genome shotgun (WGS) entry which is preliminary data.</text>
</comment>
<dbReference type="RefSeq" id="WP_345010243.1">
    <property type="nucleotide sequence ID" value="NZ_BAABFC010000004.1"/>
</dbReference>
<sequence>MKKVLVLFAHPSFNRSVANKALLATLRQMEGVTIHDLYQQYPSMFIDPAREQRLLREHDIIVFQHPFYWYSSPAILKEWMDQVLEYGFAFGPEGRALHGKLLLSVITTGGSRESYDPHGHNRHPITDYLLPFKQSAWLCGMHWLPPFVVYAYHSLSDGEHLPVVTRQLRQLLLALQEDRLTLAQCQQAHTLTDLLEVL</sequence>
<dbReference type="Proteomes" id="UP001501321">
    <property type="component" value="Unassembled WGS sequence"/>
</dbReference>
<dbReference type="SUPFAM" id="SSF52218">
    <property type="entry name" value="Flavoproteins"/>
    <property type="match status" value="1"/>
</dbReference>
<proteinExistence type="predicted"/>
<dbReference type="InterPro" id="IPR029039">
    <property type="entry name" value="Flavoprotein-like_sf"/>
</dbReference>
<name>A0ABP8PZ24_9GAMM</name>
<feature type="domain" description="Flavodoxin-like fold" evidence="2">
    <location>
        <begin position="2"/>
        <end position="170"/>
    </location>
</feature>
<keyword evidence="4" id="KW-1185">Reference proteome</keyword>
<dbReference type="InterPro" id="IPR046980">
    <property type="entry name" value="KefG/KefF"/>
</dbReference>